<reference evidence="3" key="1">
    <citation type="submission" date="2021-02" db="EMBL/GenBank/DDBJ databases">
        <title>Thiocyanate and organic carbon inputs drive convergent selection for specific autotrophic Afipia and Thiobacillus strains within complex microbiomes.</title>
        <authorList>
            <person name="Huddy R.J."/>
            <person name="Sachdeva R."/>
            <person name="Kadzinga F."/>
            <person name="Kantor R.S."/>
            <person name="Harrison S.T.L."/>
            <person name="Banfield J.F."/>
        </authorList>
    </citation>
    <scope>NUCLEOTIDE SEQUENCE</scope>
    <source>
        <strain evidence="3">SCN18_10_11_15_R4_P_38_20</strain>
    </source>
</reference>
<evidence type="ECO:0000313" key="3">
    <source>
        <dbReference type="EMBL" id="MBN9412770.1"/>
    </source>
</evidence>
<keyword evidence="2" id="KW-0472">Membrane</keyword>
<dbReference type="Pfam" id="PF04977">
    <property type="entry name" value="DivIC"/>
    <property type="match status" value="1"/>
</dbReference>
<sequence>MLIRELKRRANRFLAPSFGLCAIAYFSYHLIQGNRGICAWQILENQLVKAQERLSSLKHQEINLENRVTLLRPGSICSDLLAERAKDVLGYVHPHEVVVYTSENSARNK</sequence>
<feature type="coiled-coil region" evidence="1">
    <location>
        <begin position="40"/>
        <end position="67"/>
    </location>
</feature>
<dbReference type="InterPro" id="IPR007060">
    <property type="entry name" value="FtsL/DivIC"/>
</dbReference>
<keyword evidence="1" id="KW-0175">Coiled coil</keyword>
<gene>
    <name evidence="3" type="ORF">J0H12_02430</name>
</gene>
<evidence type="ECO:0000256" key="1">
    <source>
        <dbReference type="SAM" id="Coils"/>
    </source>
</evidence>
<evidence type="ECO:0000313" key="4">
    <source>
        <dbReference type="Proteomes" id="UP000664414"/>
    </source>
</evidence>
<dbReference type="AlphaFoldDB" id="A0A8J7PIA9"/>
<accession>A0A8J7PIA9</accession>
<organism evidence="3 4">
    <name type="scientific">Candidatus Paracaedimonas acanthamoebae</name>
    <dbReference type="NCBI Taxonomy" id="244581"/>
    <lineage>
        <taxon>Bacteria</taxon>
        <taxon>Pseudomonadati</taxon>
        <taxon>Pseudomonadota</taxon>
        <taxon>Alphaproteobacteria</taxon>
        <taxon>Holosporales</taxon>
        <taxon>Caedimonadaceae</taxon>
        <taxon>Candidatus Paracaedimonas</taxon>
    </lineage>
</organism>
<proteinExistence type="predicted"/>
<dbReference type="EMBL" id="JAFKGL010000012">
    <property type="protein sequence ID" value="MBN9412770.1"/>
    <property type="molecule type" value="Genomic_DNA"/>
</dbReference>
<comment type="caution">
    <text evidence="3">The sequence shown here is derived from an EMBL/GenBank/DDBJ whole genome shotgun (WGS) entry which is preliminary data.</text>
</comment>
<dbReference type="Proteomes" id="UP000664414">
    <property type="component" value="Unassembled WGS sequence"/>
</dbReference>
<evidence type="ECO:0000256" key="2">
    <source>
        <dbReference type="SAM" id="Phobius"/>
    </source>
</evidence>
<keyword evidence="2" id="KW-1133">Transmembrane helix</keyword>
<keyword evidence="2" id="KW-0812">Transmembrane</keyword>
<feature type="transmembrane region" description="Helical" evidence="2">
    <location>
        <begin position="12"/>
        <end position="31"/>
    </location>
</feature>
<protein>
    <submittedName>
        <fullName evidence="3">Septum formation initiator family protein</fullName>
    </submittedName>
</protein>
<name>A0A8J7PIA9_9PROT</name>